<name>A0A2I4ED38_JUGRE</name>
<dbReference type="RefSeq" id="XP_018817310.1">
    <property type="nucleotide sequence ID" value="XM_018961765.2"/>
</dbReference>
<reference evidence="2" key="1">
    <citation type="submission" date="2025-08" db="UniProtKB">
        <authorList>
            <consortium name="RefSeq"/>
        </authorList>
    </citation>
    <scope>IDENTIFICATION</scope>
    <source>
        <tissue evidence="2">Leaves</tissue>
    </source>
</reference>
<dbReference type="OrthoDB" id="761598at2759"/>
<sequence length="232" mass="26135">MEWRKCYLDMALVPSGVLINIAYHAWLWYRVRMHPLTTLIGTYSKAQRFWVPAMMKDNDKRSILAVQTLRNMIMGSTLMATTSILLCAGLAAIISSTYSVKKPLSDTVYGAQGEFMLSLKYATLLIIFLFSFFSLSMSITFLNKVNILVSILEDPMSLTTPQYVSDVLEKGYLLSVVGNRIFYVALPLLLWIFGPVLVFLCSVTMVAVLYNLDFLDQCGNGKVFQCRNLDSA</sequence>
<protein>
    <submittedName>
        <fullName evidence="2">Uncharacterized protein LOC108988492</fullName>
    </submittedName>
</protein>
<dbReference type="Pfam" id="PF04654">
    <property type="entry name" value="DUF599"/>
    <property type="match status" value="1"/>
</dbReference>
<gene>
    <name evidence="2" type="primary">LOC108988492</name>
</gene>
<dbReference type="InterPro" id="IPR006747">
    <property type="entry name" value="DUF599"/>
</dbReference>
<proteinExistence type="predicted"/>
<dbReference type="Proteomes" id="UP000235220">
    <property type="component" value="Chromosome 13"/>
</dbReference>
<dbReference type="AlphaFoldDB" id="A0A2I4ED38"/>
<evidence type="ECO:0000313" key="2">
    <source>
        <dbReference type="RefSeq" id="XP_018817310.1"/>
    </source>
</evidence>
<dbReference type="PANTHER" id="PTHR31881">
    <property type="match status" value="1"/>
</dbReference>
<dbReference type="Gramene" id="Jr13_20330_p1">
    <property type="protein sequence ID" value="cds.Jr13_20330_p1"/>
    <property type="gene ID" value="Jr13_20330"/>
</dbReference>
<keyword evidence="1" id="KW-1185">Reference proteome</keyword>
<dbReference type="GeneID" id="108988492"/>
<accession>A0A2I4ED38</accession>
<dbReference type="KEGG" id="jre:108988492"/>
<evidence type="ECO:0000313" key="1">
    <source>
        <dbReference type="Proteomes" id="UP000235220"/>
    </source>
</evidence>
<organism evidence="1 2">
    <name type="scientific">Juglans regia</name>
    <name type="common">English walnut</name>
    <dbReference type="NCBI Taxonomy" id="51240"/>
    <lineage>
        <taxon>Eukaryota</taxon>
        <taxon>Viridiplantae</taxon>
        <taxon>Streptophyta</taxon>
        <taxon>Embryophyta</taxon>
        <taxon>Tracheophyta</taxon>
        <taxon>Spermatophyta</taxon>
        <taxon>Magnoliopsida</taxon>
        <taxon>eudicotyledons</taxon>
        <taxon>Gunneridae</taxon>
        <taxon>Pentapetalae</taxon>
        <taxon>rosids</taxon>
        <taxon>fabids</taxon>
        <taxon>Fagales</taxon>
        <taxon>Juglandaceae</taxon>
        <taxon>Juglans</taxon>
    </lineage>
</organism>
<dbReference type="PANTHER" id="PTHR31881:SF6">
    <property type="entry name" value="OS09G0494600 PROTEIN"/>
    <property type="match status" value="1"/>
</dbReference>